<comment type="caution">
    <text evidence="1">The sequence shown here is derived from an EMBL/GenBank/DDBJ whole genome shotgun (WGS) entry which is preliminary data.</text>
</comment>
<gene>
    <name evidence="1" type="ORF">CVT25_009968</name>
</gene>
<dbReference type="AlphaFoldDB" id="A0A409XCR3"/>
<dbReference type="OrthoDB" id="10548414at2759"/>
<dbReference type="EMBL" id="NHYD01002059">
    <property type="protein sequence ID" value="PPQ88589.1"/>
    <property type="molecule type" value="Genomic_DNA"/>
</dbReference>
<keyword evidence="2" id="KW-1185">Reference proteome</keyword>
<proteinExistence type="predicted"/>
<dbReference type="InParanoid" id="A0A409XCR3"/>
<accession>A0A409XCR3</accession>
<evidence type="ECO:0000313" key="2">
    <source>
        <dbReference type="Proteomes" id="UP000283269"/>
    </source>
</evidence>
<reference evidence="1 2" key="1">
    <citation type="journal article" date="2018" name="Evol. Lett.">
        <title>Horizontal gene cluster transfer increased hallucinogenic mushroom diversity.</title>
        <authorList>
            <person name="Reynolds H.T."/>
            <person name="Vijayakumar V."/>
            <person name="Gluck-Thaler E."/>
            <person name="Korotkin H.B."/>
            <person name="Matheny P.B."/>
            <person name="Slot J.C."/>
        </authorList>
    </citation>
    <scope>NUCLEOTIDE SEQUENCE [LARGE SCALE GENOMIC DNA]</scope>
    <source>
        <strain evidence="1 2">2631</strain>
    </source>
</reference>
<sequence>MSPTERVTEVCKTVSTYWTQGRGYYQLPSSSYNDTLQGAGEHGALGASRVHRLLGRRSRYYSCVASRLTYLALRHSRVVGSVTIAAPNTAALGVRTSLAAAEADSTTRLLAEAP</sequence>
<dbReference type="Proteomes" id="UP000283269">
    <property type="component" value="Unassembled WGS sequence"/>
</dbReference>
<evidence type="ECO:0000313" key="1">
    <source>
        <dbReference type="EMBL" id="PPQ88589.1"/>
    </source>
</evidence>
<organism evidence="1 2">
    <name type="scientific">Psilocybe cyanescens</name>
    <dbReference type="NCBI Taxonomy" id="93625"/>
    <lineage>
        <taxon>Eukaryota</taxon>
        <taxon>Fungi</taxon>
        <taxon>Dikarya</taxon>
        <taxon>Basidiomycota</taxon>
        <taxon>Agaricomycotina</taxon>
        <taxon>Agaricomycetes</taxon>
        <taxon>Agaricomycetidae</taxon>
        <taxon>Agaricales</taxon>
        <taxon>Agaricineae</taxon>
        <taxon>Strophariaceae</taxon>
        <taxon>Psilocybe</taxon>
    </lineage>
</organism>
<name>A0A409XCR3_PSICY</name>
<protein>
    <submittedName>
        <fullName evidence="1">Uncharacterized protein</fullName>
    </submittedName>
</protein>